<gene>
    <name evidence="2" type="ORF">Pmar_PMAR012319</name>
</gene>
<proteinExistence type="predicted"/>
<feature type="non-terminal residue" evidence="2">
    <location>
        <position position="88"/>
    </location>
</feature>
<accession>C5L1F1</accession>
<dbReference type="InParanoid" id="C5L1F1"/>
<keyword evidence="3" id="KW-1185">Reference proteome</keyword>
<dbReference type="GeneID" id="9052328"/>
<name>C5L1F1_PERM5</name>
<dbReference type="AlphaFoldDB" id="C5L1F1"/>
<dbReference type="RefSeq" id="XP_002777627.1">
    <property type="nucleotide sequence ID" value="XM_002777581.1"/>
</dbReference>
<sequence length="88" mass="10046">MMDPDSDNTYFLERIEGLRVEQERLAAASGRPKKSKSKEDGKGDSGTIECPNVLFCLGRVRSLWQEWRNQQRALLWTADTDAAKDMVK</sequence>
<reference evidence="2 3" key="1">
    <citation type="submission" date="2008-07" db="EMBL/GenBank/DDBJ databases">
        <authorList>
            <person name="El-Sayed N."/>
            <person name="Caler E."/>
            <person name="Inman J."/>
            <person name="Amedeo P."/>
            <person name="Hass B."/>
            <person name="Wortman J."/>
        </authorList>
    </citation>
    <scope>NUCLEOTIDE SEQUENCE [LARGE SCALE GENOMIC DNA]</scope>
    <source>
        <strain evidence="3">ATCC 50983 / TXsc</strain>
    </source>
</reference>
<evidence type="ECO:0000313" key="2">
    <source>
        <dbReference type="EMBL" id="EER09443.1"/>
    </source>
</evidence>
<dbReference type="EMBL" id="GG678285">
    <property type="protein sequence ID" value="EER09443.1"/>
    <property type="molecule type" value="Genomic_DNA"/>
</dbReference>
<dbReference type="Proteomes" id="UP000007800">
    <property type="component" value="Unassembled WGS sequence"/>
</dbReference>
<evidence type="ECO:0000256" key="1">
    <source>
        <dbReference type="SAM" id="MobiDB-lite"/>
    </source>
</evidence>
<feature type="region of interest" description="Disordered" evidence="1">
    <location>
        <begin position="23"/>
        <end position="47"/>
    </location>
</feature>
<evidence type="ECO:0000313" key="3">
    <source>
        <dbReference type="Proteomes" id="UP000007800"/>
    </source>
</evidence>
<organism evidence="3">
    <name type="scientific">Perkinsus marinus (strain ATCC 50983 / TXsc)</name>
    <dbReference type="NCBI Taxonomy" id="423536"/>
    <lineage>
        <taxon>Eukaryota</taxon>
        <taxon>Sar</taxon>
        <taxon>Alveolata</taxon>
        <taxon>Perkinsozoa</taxon>
        <taxon>Perkinsea</taxon>
        <taxon>Perkinsida</taxon>
        <taxon>Perkinsidae</taxon>
        <taxon>Perkinsus</taxon>
    </lineage>
</organism>
<protein>
    <submittedName>
        <fullName evidence="2">Uncharacterized protein</fullName>
    </submittedName>
</protein>